<evidence type="ECO:0000256" key="3">
    <source>
        <dbReference type="ARBA" id="ARBA00010772"/>
    </source>
</evidence>
<dbReference type="Gene3D" id="2.60.120.10">
    <property type="entry name" value="Jelly Rolls"/>
    <property type="match status" value="2"/>
</dbReference>
<dbReference type="Pfam" id="PF21621">
    <property type="entry name" value="MPI_cupin_dom"/>
    <property type="match status" value="1"/>
</dbReference>
<feature type="domain" description="Phosphomannose isomerase type I catalytic" evidence="9">
    <location>
        <begin position="6"/>
        <end position="118"/>
    </location>
</feature>
<dbReference type="EMBL" id="CP102453">
    <property type="protein sequence ID" value="UUX35498.1"/>
    <property type="molecule type" value="Genomic_DNA"/>
</dbReference>
<dbReference type="InterPro" id="IPR051804">
    <property type="entry name" value="Carb_Metab_Reg_Kinase/Isom"/>
</dbReference>
<evidence type="ECO:0000259" key="9">
    <source>
        <dbReference type="Pfam" id="PF20511"/>
    </source>
</evidence>
<evidence type="ECO:0000256" key="8">
    <source>
        <dbReference type="PIRNR" id="PIRNR036894"/>
    </source>
</evidence>
<evidence type="ECO:0000313" key="11">
    <source>
        <dbReference type="EMBL" id="UUX35498.1"/>
    </source>
</evidence>
<dbReference type="InterPro" id="IPR049071">
    <property type="entry name" value="MPI_cupin_dom"/>
</dbReference>
<dbReference type="RefSeq" id="WP_313794978.1">
    <property type="nucleotide sequence ID" value="NZ_CP102453.1"/>
</dbReference>
<dbReference type="Pfam" id="PF20511">
    <property type="entry name" value="PMI_typeI_cat"/>
    <property type="match status" value="1"/>
</dbReference>
<keyword evidence="5 8" id="KW-0479">Metal-binding</keyword>
<dbReference type="InterPro" id="IPR014710">
    <property type="entry name" value="RmlC-like_jellyroll"/>
</dbReference>
<evidence type="ECO:0000256" key="5">
    <source>
        <dbReference type="ARBA" id="ARBA00022723"/>
    </source>
</evidence>
<dbReference type="Proteomes" id="UP001315967">
    <property type="component" value="Chromosome"/>
</dbReference>
<dbReference type="CDD" id="cd07010">
    <property type="entry name" value="cupin_PMI_type_I_N_bac"/>
    <property type="match status" value="1"/>
</dbReference>
<name>A0ABY5P9S0_9LACT</name>
<dbReference type="InterPro" id="IPR001250">
    <property type="entry name" value="Man6P_Isoase-1"/>
</dbReference>
<dbReference type="PANTHER" id="PTHR42742:SF3">
    <property type="entry name" value="FRUCTOKINASE"/>
    <property type="match status" value="1"/>
</dbReference>
<dbReference type="PANTHER" id="PTHR42742">
    <property type="entry name" value="TRANSCRIPTIONAL REPRESSOR MPRA"/>
    <property type="match status" value="1"/>
</dbReference>
<comment type="cofactor">
    <cofactor evidence="2 8">
        <name>Zn(2+)</name>
        <dbReference type="ChEBI" id="CHEBI:29105"/>
    </cofactor>
</comment>
<dbReference type="InterPro" id="IPR014628">
    <property type="entry name" value="Man6P_isomerase_Firm_short"/>
</dbReference>
<keyword evidence="6 8" id="KW-0862">Zinc</keyword>
<evidence type="ECO:0000313" key="12">
    <source>
        <dbReference type="Proteomes" id="UP001315967"/>
    </source>
</evidence>
<comment type="similarity">
    <text evidence="3 8">Belongs to the mannose-6-phosphate isomerase type 1 family.</text>
</comment>
<organism evidence="11 12">
    <name type="scientific">Fundicoccus culcitae</name>
    <dbReference type="NCBI Taxonomy" id="2969821"/>
    <lineage>
        <taxon>Bacteria</taxon>
        <taxon>Bacillati</taxon>
        <taxon>Bacillota</taxon>
        <taxon>Bacilli</taxon>
        <taxon>Lactobacillales</taxon>
        <taxon>Aerococcaceae</taxon>
        <taxon>Fundicoccus</taxon>
    </lineage>
</organism>
<dbReference type="GO" id="GO:0004476">
    <property type="term" value="F:mannose-6-phosphate isomerase activity"/>
    <property type="evidence" value="ECO:0007669"/>
    <property type="project" value="UniProtKB-EC"/>
</dbReference>
<dbReference type="PIRSF" id="PIRSF036894">
    <property type="entry name" value="PMI_Firm_short"/>
    <property type="match status" value="1"/>
</dbReference>
<evidence type="ECO:0000256" key="7">
    <source>
        <dbReference type="ARBA" id="ARBA00023235"/>
    </source>
</evidence>
<sequence length="322" mass="36264">MMQPIFLKPVLQDKIWGGRKLYTHFGLELPSQTIGEAWSISAHPNGVSEVISPAEFAGIGLDELYQTHPELFCDYTEERFPLLTKILDANQNLSVQVHPDDSYALEHEGELGKTECWYIISADPGSKIIYGHNAQTPEEFAAMVEEGRWDELLREVPVKDGDFFYVPHGTIHAIGSGIVILETQQNSDTTYRVYDYGRKDASGQERDLHIQPSLDVTQFPHQDPQINITEETQDGGKIVHYLTNEYFSVYKWDLKKALTVELTKPYYLATVITGEGEMEVDGQIYPLKLADSFILPAGIQSITLKGDLEIIVSNPETKVETV</sequence>
<gene>
    <name evidence="11" type="primary">manA</name>
    <name evidence="11" type="ORF">NRE15_08840</name>
</gene>
<dbReference type="InterPro" id="IPR046457">
    <property type="entry name" value="PMI_typeI_cat"/>
</dbReference>
<evidence type="ECO:0000256" key="4">
    <source>
        <dbReference type="ARBA" id="ARBA00011956"/>
    </source>
</evidence>
<comment type="catalytic activity">
    <reaction evidence="1 8">
        <text>D-mannose 6-phosphate = D-fructose 6-phosphate</text>
        <dbReference type="Rhea" id="RHEA:12356"/>
        <dbReference type="ChEBI" id="CHEBI:58735"/>
        <dbReference type="ChEBI" id="CHEBI:61527"/>
        <dbReference type="EC" id="5.3.1.8"/>
    </reaction>
</comment>
<evidence type="ECO:0000259" key="10">
    <source>
        <dbReference type="Pfam" id="PF21621"/>
    </source>
</evidence>
<protein>
    <recommendedName>
        <fullName evidence="4 8">Mannose-6-phosphate isomerase</fullName>
        <ecNumber evidence="4 8">5.3.1.8</ecNumber>
    </recommendedName>
</protein>
<dbReference type="SUPFAM" id="SSF51182">
    <property type="entry name" value="RmlC-like cupins"/>
    <property type="match status" value="1"/>
</dbReference>
<proteinExistence type="inferred from homology"/>
<evidence type="ECO:0000256" key="1">
    <source>
        <dbReference type="ARBA" id="ARBA00000757"/>
    </source>
</evidence>
<accession>A0ABY5P9S0</accession>
<dbReference type="NCBIfam" id="TIGR00218">
    <property type="entry name" value="manA"/>
    <property type="match status" value="1"/>
</dbReference>
<dbReference type="InterPro" id="IPR011051">
    <property type="entry name" value="RmlC_Cupin_sf"/>
</dbReference>
<evidence type="ECO:0000256" key="2">
    <source>
        <dbReference type="ARBA" id="ARBA00001947"/>
    </source>
</evidence>
<evidence type="ECO:0000256" key="6">
    <source>
        <dbReference type="ARBA" id="ARBA00022833"/>
    </source>
</evidence>
<feature type="domain" description="Mannose-6-phosphate isomerase cupin" evidence="10">
    <location>
        <begin position="238"/>
        <end position="314"/>
    </location>
</feature>
<keyword evidence="12" id="KW-1185">Reference proteome</keyword>
<dbReference type="EC" id="5.3.1.8" evidence="4 8"/>
<keyword evidence="7 8" id="KW-0413">Isomerase</keyword>
<reference evidence="11 12" key="1">
    <citation type="submission" date="2022-08" db="EMBL/GenBank/DDBJ databases">
        <title>Aerococcaceae sp. nov isolated from spoiled eye mask.</title>
        <authorList>
            <person name="Zhou G."/>
            <person name="Xie X.-B."/>
            <person name="Shi Q.-S."/>
            <person name="Wang Y.-S."/>
            <person name="Wen X."/>
            <person name="Peng H."/>
            <person name="Yang X.-J."/>
            <person name="Tao H.-B."/>
            <person name="Huang X.-M."/>
        </authorList>
    </citation>
    <scope>NUCLEOTIDE SEQUENCE [LARGE SCALE GENOMIC DNA]</scope>
    <source>
        <strain evidence="12">DM20194951</strain>
    </source>
</reference>